<protein>
    <submittedName>
        <fullName evidence="3">Predicted protein</fullName>
    </submittedName>
</protein>
<feature type="region of interest" description="Disordered" evidence="2">
    <location>
        <begin position="47"/>
        <end position="67"/>
    </location>
</feature>
<feature type="compositionally biased region" description="Polar residues" evidence="2">
    <location>
        <begin position="261"/>
        <end position="273"/>
    </location>
</feature>
<sequence>MTSIIHHTTSRTVVDEDGYEDEVSSIPIELNNSNNNKQQQEEQIYQNNRNSSFMDGKKNNSRVESKSTILSPSPLEEMSVPYYETENPLKNRIGNIVVSDISPRGHTVMDERSKKMERRRSLQSKIKKPFRDSVNLDLDDLSSLNSSMSCNLQISTTATQPLVNDNGIGQLPTIPKLNLGHIESYNENEDVSSCGLSDCSDIELNSLDTKKTILSNISTETSSTVNTPKPKSTASIIAKAKRPHTARESRRELQYIVANNCSSPIGEDSNGTSMDKKKQIAKLLTSSRSNNSLLQNQSNANTNEEPKSPISQQLKRHSVAREFNSLQDYLATRFKEQKQFLGSNSPTSQKPTNATPRSTALESKLLNMANSLKKTSQVLELNEVKLREERRKSAQAWTLLSIEEDNHSMSQMKYEELRFHYDVKCEELKSAKNKIEQLSVQVKKLEGNYNFLDQEKIRLQREVQELKRTIEKKENERRKRCTIL</sequence>
<name>D2V9J0_NAEGR</name>
<feature type="coiled-coil region" evidence="1">
    <location>
        <begin position="421"/>
        <end position="479"/>
    </location>
</feature>
<feature type="region of interest" description="Disordered" evidence="2">
    <location>
        <begin position="261"/>
        <end position="280"/>
    </location>
</feature>
<accession>D2V9J0</accession>
<feature type="compositionally biased region" description="Basic and acidic residues" evidence="2">
    <location>
        <begin position="55"/>
        <end position="65"/>
    </location>
</feature>
<dbReference type="OrthoDB" id="10469688at2759"/>
<evidence type="ECO:0000256" key="1">
    <source>
        <dbReference type="SAM" id="Coils"/>
    </source>
</evidence>
<feature type="region of interest" description="Disordered" evidence="2">
    <location>
        <begin position="286"/>
        <end position="315"/>
    </location>
</feature>
<keyword evidence="4" id="KW-1185">Reference proteome</keyword>
<evidence type="ECO:0000256" key="2">
    <source>
        <dbReference type="SAM" id="MobiDB-lite"/>
    </source>
</evidence>
<dbReference type="AlphaFoldDB" id="D2V9J0"/>
<dbReference type="InParanoid" id="D2V9J0"/>
<feature type="region of interest" description="Disordered" evidence="2">
    <location>
        <begin position="220"/>
        <end position="250"/>
    </location>
</feature>
<gene>
    <name evidence="3" type="ORF">NAEGRDRAFT_65460</name>
</gene>
<organism evidence="4">
    <name type="scientific">Naegleria gruberi</name>
    <name type="common">Amoeba</name>
    <dbReference type="NCBI Taxonomy" id="5762"/>
    <lineage>
        <taxon>Eukaryota</taxon>
        <taxon>Discoba</taxon>
        <taxon>Heterolobosea</taxon>
        <taxon>Tetramitia</taxon>
        <taxon>Eutetramitia</taxon>
        <taxon>Vahlkampfiidae</taxon>
        <taxon>Naegleria</taxon>
    </lineage>
</organism>
<evidence type="ECO:0000313" key="3">
    <source>
        <dbReference type="EMBL" id="EFC46598.1"/>
    </source>
</evidence>
<dbReference type="RefSeq" id="XP_002679342.1">
    <property type="nucleotide sequence ID" value="XM_002679296.1"/>
</dbReference>
<proteinExistence type="predicted"/>
<dbReference type="Proteomes" id="UP000006671">
    <property type="component" value="Unassembled WGS sequence"/>
</dbReference>
<keyword evidence="1" id="KW-0175">Coiled coil</keyword>
<evidence type="ECO:0000313" key="4">
    <source>
        <dbReference type="Proteomes" id="UP000006671"/>
    </source>
</evidence>
<feature type="compositionally biased region" description="Polar residues" evidence="2">
    <location>
        <begin position="220"/>
        <end position="235"/>
    </location>
</feature>
<dbReference type="KEGG" id="ngr:NAEGRDRAFT_65460"/>
<feature type="compositionally biased region" description="Low complexity" evidence="2">
    <location>
        <begin position="286"/>
        <end position="303"/>
    </location>
</feature>
<dbReference type="OMA" id="LMESEEC"/>
<dbReference type="VEuPathDB" id="AmoebaDB:NAEGRDRAFT_65460"/>
<reference evidence="3 4" key="1">
    <citation type="journal article" date="2010" name="Cell">
        <title>The genome of Naegleria gruberi illuminates early eukaryotic versatility.</title>
        <authorList>
            <person name="Fritz-Laylin L.K."/>
            <person name="Prochnik S.E."/>
            <person name="Ginger M.L."/>
            <person name="Dacks J.B."/>
            <person name="Carpenter M.L."/>
            <person name="Field M.C."/>
            <person name="Kuo A."/>
            <person name="Paredez A."/>
            <person name="Chapman J."/>
            <person name="Pham J."/>
            <person name="Shu S."/>
            <person name="Neupane R."/>
            <person name="Cipriano M."/>
            <person name="Mancuso J."/>
            <person name="Tu H."/>
            <person name="Salamov A."/>
            <person name="Lindquist E."/>
            <person name="Shapiro H."/>
            <person name="Lucas S."/>
            <person name="Grigoriev I.V."/>
            <person name="Cande W.Z."/>
            <person name="Fulton C."/>
            <person name="Rokhsar D.S."/>
            <person name="Dawson S.C."/>
        </authorList>
    </citation>
    <scope>NUCLEOTIDE SEQUENCE [LARGE SCALE GENOMIC DNA]</scope>
    <source>
        <strain evidence="3 4">NEG-M</strain>
    </source>
</reference>
<dbReference type="GeneID" id="8848683"/>
<dbReference type="EMBL" id="GG738858">
    <property type="protein sequence ID" value="EFC46598.1"/>
    <property type="molecule type" value="Genomic_DNA"/>
</dbReference>